<dbReference type="STRING" id="1348114.OM33_13895"/>
<evidence type="ECO:0000256" key="10">
    <source>
        <dbReference type="SAM" id="Phobius"/>
    </source>
</evidence>
<dbReference type="PANTHER" id="PTHR30012">
    <property type="entry name" value="GENERAL SECRETION PATHWAY PROTEIN"/>
    <property type="match status" value="1"/>
</dbReference>
<keyword evidence="6 9" id="KW-0812">Transmembrane</keyword>
<feature type="transmembrane region" description="Helical" evidence="10">
    <location>
        <begin position="175"/>
        <end position="197"/>
    </location>
</feature>
<reference evidence="12 13" key="1">
    <citation type="submission" date="2014-11" db="EMBL/GenBank/DDBJ databases">
        <title>Complete Genome Sequence of Pseudoalteromonas sp. Strain OCN003 Isolated from Kaneohe Bay, Oahu, Hawaii.</title>
        <authorList>
            <person name="Beurmann S."/>
            <person name="Videau P."/>
            <person name="Ushijima B."/>
            <person name="Smith A.M."/>
            <person name="Aeby G.S."/>
            <person name="Callahan S.M."/>
            <person name="Belcaid M."/>
        </authorList>
    </citation>
    <scope>NUCLEOTIDE SEQUENCE [LARGE SCALE GENOMIC DNA]</scope>
    <source>
        <strain evidence="12 13">OCN003</strain>
    </source>
</reference>
<evidence type="ECO:0000259" key="11">
    <source>
        <dbReference type="Pfam" id="PF00482"/>
    </source>
</evidence>
<feature type="domain" description="Type II secretion system protein GspF" evidence="11">
    <location>
        <begin position="280"/>
        <end position="401"/>
    </location>
</feature>
<evidence type="ECO:0000313" key="13">
    <source>
        <dbReference type="Proteomes" id="UP000030341"/>
    </source>
</evidence>
<dbReference type="RefSeq" id="WP_038642565.1">
    <property type="nucleotide sequence ID" value="NZ_CP009888.1"/>
</dbReference>
<sequence>MAKNENNKGLTTFSWVGVNARGKRMEGELNGPNIAIVKAQLRKQGITPSKVKKKAQPLFGMNGDKPIKPKDMAVFTRQLATMLLAGVSLIQALDMIANGSENKSLQKLITKIADEVKAGDPLSKALRANPKYFDELYCDLVESGEQSGALDRIFDRVALYKEKAEALKSKIKKAMFYPVAVLTIAFIVTVILLIFVVPQFEQVFAGFGAELPAFTQFVIGISEFMQAYWWIVFGIIGAGFMLFKRAHQSSKQVRDNTDKAILKLPVVGLILNKAAVARYARTLSTTFAAGVPLVDALDSAAGASGNAVYRDAILDIKNEVSSGNQMNFAMKNSGIFPDMVVQMVAIGEESGSLDEMLGKVASIYESEVDDAVDGLSSLLEPLIMAVLGVLVGGLIVAMYLPIFQLGKIVGG</sequence>
<keyword evidence="3 9" id="KW-0813">Transport</keyword>
<evidence type="ECO:0000256" key="1">
    <source>
        <dbReference type="ARBA" id="ARBA00004429"/>
    </source>
</evidence>
<dbReference type="Proteomes" id="UP000030341">
    <property type="component" value="Chromosome 1"/>
</dbReference>
<keyword evidence="8 10" id="KW-0472">Membrane</keyword>
<keyword evidence="4" id="KW-1003">Cell membrane</keyword>
<dbReference type="Gene3D" id="1.20.81.30">
    <property type="entry name" value="Type II secretion system (T2SS), domain F"/>
    <property type="match status" value="2"/>
</dbReference>
<dbReference type="PANTHER" id="PTHR30012:SF7">
    <property type="entry name" value="PROTEIN TRANSPORT PROTEIN HOFC HOMOLOG"/>
    <property type="match status" value="1"/>
</dbReference>
<keyword evidence="13" id="KW-1185">Reference proteome</keyword>
<protein>
    <submittedName>
        <fullName evidence="12">Type II secretion system protein F</fullName>
    </submittedName>
</protein>
<dbReference type="Pfam" id="PF00482">
    <property type="entry name" value="T2SSF"/>
    <property type="match status" value="2"/>
</dbReference>
<dbReference type="FunFam" id="1.20.81.30:FF:000001">
    <property type="entry name" value="Type II secretion system protein F"/>
    <property type="match status" value="2"/>
</dbReference>
<accession>A0A0A7EHI9</accession>
<dbReference type="GO" id="GO:0015628">
    <property type="term" value="P:protein secretion by the type II secretion system"/>
    <property type="evidence" value="ECO:0007669"/>
    <property type="project" value="TreeGrafter"/>
</dbReference>
<comment type="similarity">
    <text evidence="2 9">Belongs to the GSP F family.</text>
</comment>
<keyword evidence="7 10" id="KW-1133">Transmembrane helix</keyword>
<evidence type="ECO:0000256" key="7">
    <source>
        <dbReference type="ARBA" id="ARBA00022989"/>
    </source>
</evidence>
<dbReference type="InterPro" id="IPR003004">
    <property type="entry name" value="GspF/PilC"/>
</dbReference>
<dbReference type="GO" id="GO:0005886">
    <property type="term" value="C:plasma membrane"/>
    <property type="evidence" value="ECO:0007669"/>
    <property type="project" value="UniProtKB-SubCell"/>
</dbReference>
<feature type="transmembrane region" description="Helical" evidence="10">
    <location>
        <begin position="382"/>
        <end position="402"/>
    </location>
</feature>
<keyword evidence="5" id="KW-0997">Cell inner membrane</keyword>
<comment type="subcellular location">
    <subcellularLocation>
        <location evidence="1 9">Cell inner membrane</location>
        <topology evidence="1 9">Multi-pass membrane protein</topology>
    </subcellularLocation>
</comment>
<dbReference type="AlphaFoldDB" id="A0A0A7EHI9"/>
<dbReference type="OrthoDB" id="9805682at2"/>
<organism evidence="12 13">
    <name type="scientific">Pseudoalteromonas piratica</name>
    <dbReference type="NCBI Taxonomy" id="1348114"/>
    <lineage>
        <taxon>Bacteria</taxon>
        <taxon>Pseudomonadati</taxon>
        <taxon>Pseudomonadota</taxon>
        <taxon>Gammaproteobacteria</taxon>
        <taxon>Alteromonadales</taxon>
        <taxon>Pseudoalteromonadaceae</taxon>
        <taxon>Pseudoalteromonas</taxon>
    </lineage>
</organism>
<gene>
    <name evidence="12" type="ORF">OM33_13895</name>
</gene>
<evidence type="ECO:0000256" key="6">
    <source>
        <dbReference type="ARBA" id="ARBA00022692"/>
    </source>
</evidence>
<dbReference type="InterPro" id="IPR042094">
    <property type="entry name" value="T2SS_GspF_sf"/>
</dbReference>
<evidence type="ECO:0000313" key="12">
    <source>
        <dbReference type="EMBL" id="AIY66084.1"/>
    </source>
</evidence>
<evidence type="ECO:0000256" key="2">
    <source>
        <dbReference type="ARBA" id="ARBA00005745"/>
    </source>
</evidence>
<evidence type="ECO:0000256" key="3">
    <source>
        <dbReference type="ARBA" id="ARBA00022448"/>
    </source>
</evidence>
<dbReference type="PROSITE" id="PS00874">
    <property type="entry name" value="T2SP_F"/>
    <property type="match status" value="1"/>
</dbReference>
<dbReference type="HOGENOM" id="CLU_035032_2_1_6"/>
<feature type="domain" description="Type II secretion system protein GspF" evidence="11">
    <location>
        <begin position="75"/>
        <end position="198"/>
    </location>
</feature>
<proteinExistence type="inferred from homology"/>
<dbReference type="PRINTS" id="PR00812">
    <property type="entry name" value="BCTERIALGSPF"/>
</dbReference>
<evidence type="ECO:0000256" key="8">
    <source>
        <dbReference type="ARBA" id="ARBA00023136"/>
    </source>
</evidence>
<evidence type="ECO:0000256" key="5">
    <source>
        <dbReference type="ARBA" id="ARBA00022519"/>
    </source>
</evidence>
<name>A0A0A7EHI9_9GAMM</name>
<feature type="transmembrane region" description="Helical" evidence="10">
    <location>
        <begin position="227"/>
        <end position="243"/>
    </location>
</feature>
<dbReference type="eggNOG" id="COG1459">
    <property type="taxonomic scope" value="Bacteria"/>
</dbReference>
<dbReference type="KEGG" id="pseo:OM33_13895"/>
<dbReference type="InterPro" id="IPR001992">
    <property type="entry name" value="T2SS_GspF/T4SS_PilC_CS"/>
</dbReference>
<dbReference type="EMBL" id="CP009888">
    <property type="protein sequence ID" value="AIY66084.1"/>
    <property type="molecule type" value="Genomic_DNA"/>
</dbReference>
<evidence type="ECO:0000256" key="4">
    <source>
        <dbReference type="ARBA" id="ARBA00022475"/>
    </source>
</evidence>
<dbReference type="InterPro" id="IPR018076">
    <property type="entry name" value="T2SS_GspF_dom"/>
</dbReference>
<evidence type="ECO:0000256" key="9">
    <source>
        <dbReference type="RuleBase" id="RU003923"/>
    </source>
</evidence>